<proteinExistence type="inferred from homology"/>
<dbReference type="SUPFAM" id="SSF53448">
    <property type="entry name" value="Nucleotide-diphospho-sugar transferases"/>
    <property type="match status" value="1"/>
</dbReference>
<dbReference type="EMBL" id="CP049332">
    <property type="protein sequence ID" value="QIH43300.1"/>
    <property type="molecule type" value="Genomic_DNA"/>
</dbReference>
<dbReference type="Gene3D" id="3.90.550.10">
    <property type="entry name" value="Spore Coat Polysaccharide Biosynthesis Protein SpsA, Chain A"/>
    <property type="match status" value="1"/>
</dbReference>
<sequence length="303" mass="35596">MKSIINKTISLIELPRRVLGPNFRRNFTNIEKYKDFDFKLNRISRTKGVSCMLRVKNEEDKILACLNSVCDVFDEVIFVDNGSTDNTVAIVKDFVEKNKDKAINIYQYPHNVSRCGDENANTPQNSVSSLAYYYNWCLSKCHYAYVCKWDADMLLHPCDKRKFKQVLSNLTSLWPVFIEIEVQTIYLKDKLIFSVTNDINNEIRIFPNRSDVFFEKDKLLEVLKARFYKVVKTKFLDMRVYEIKNTAIDEFSHWSSKEFLTERKKVEWENYNMINSCDDIISENIKIIDDKELESAIVGGKND</sequence>
<feature type="domain" description="Glycosyltransferase 2-like" evidence="2">
    <location>
        <begin position="55"/>
        <end position="111"/>
    </location>
</feature>
<dbReference type="InterPro" id="IPR001173">
    <property type="entry name" value="Glyco_trans_2-like"/>
</dbReference>
<evidence type="ECO:0000313" key="3">
    <source>
        <dbReference type="EMBL" id="QIH43300.1"/>
    </source>
</evidence>
<evidence type="ECO:0000256" key="1">
    <source>
        <dbReference type="ARBA" id="ARBA00038494"/>
    </source>
</evidence>
<dbReference type="InterPro" id="IPR029044">
    <property type="entry name" value="Nucleotide-diphossugar_trans"/>
</dbReference>
<keyword evidence="4" id="KW-1185">Reference proteome</keyword>
<reference evidence="3 4" key="1">
    <citation type="submission" date="2020-02" db="EMBL/GenBank/DDBJ databases">
        <title>A complete genome of a marine bacterium Vibrio sp. ZWAL4003 isolated from the mangrove sediment with the ability to degrade polysaccharides.</title>
        <authorList>
            <person name="Wu J."/>
            <person name="Qu W."/>
            <person name="Zeng R."/>
        </authorList>
    </citation>
    <scope>NUCLEOTIDE SEQUENCE [LARGE SCALE GENOMIC DNA]</scope>
    <source>
        <strain evidence="3 4">ZWAL4003</strain>
    </source>
</reference>
<dbReference type="KEGG" id="vzi:G5S32_14940"/>
<protein>
    <submittedName>
        <fullName evidence="3">Glycosyltransferase</fullName>
    </submittedName>
</protein>
<dbReference type="Pfam" id="PF00535">
    <property type="entry name" value="Glycos_transf_2"/>
    <property type="match status" value="1"/>
</dbReference>
<keyword evidence="3" id="KW-0808">Transferase</keyword>
<dbReference type="AlphaFoldDB" id="A0A6G7CMK6"/>
<dbReference type="RefSeq" id="WP_165312837.1">
    <property type="nucleotide sequence ID" value="NZ_CP049332.1"/>
</dbReference>
<name>A0A6G7CMK6_9VIBR</name>
<dbReference type="Proteomes" id="UP000503003">
    <property type="component" value="Chromosome 2"/>
</dbReference>
<dbReference type="GO" id="GO:0016740">
    <property type="term" value="F:transferase activity"/>
    <property type="evidence" value="ECO:0007669"/>
    <property type="project" value="UniProtKB-KW"/>
</dbReference>
<dbReference type="PANTHER" id="PTHR43630">
    <property type="entry name" value="POLY-BETA-1,6-N-ACETYL-D-GLUCOSAMINE SYNTHASE"/>
    <property type="match status" value="1"/>
</dbReference>
<accession>A0A6G7CMK6</accession>
<comment type="similarity">
    <text evidence="1">Belongs to the glycosyltransferase 2 family. WaaE/KdtX subfamily.</text>
</comment>
<gene>
    <name evidence="3" type="ORF">G5S32_14940</name>
</gene>
<organism evidence="3 4">
    <name type="scientific">Vibrio ziniensis</name>
    <dbReference type="NCBI Taxonomy" id="2711221"/>
    <lineage>
        <taxon>Bacteria</taxon>
        <taxon>Pseudomonadati</taxon>
        <taxon>Pseudomonadota</taxon>
        <taxon>Gammaproteobacteria</taxon>
        <taxon>Vibrionales</taxon>
        <taxon>Vibrionaceae</taxon>
        <taxon>Vibrio</taxon>
    </lineage>
</organism>
<evidence type="ECO:0000313" key="4">
    <source>
        <dbReference type="Proteomes" id="UP000503003"/>
    </source>
</evidence>
<evidence type="ECO:0000259" key="2">
    <source>
        <dbReference type="Pfam" id="PF00535"/>
    </source>
</evidence>
<dbReference type="PANTHER" id="PTHR43630:SF2">
    <property type="entry name" value="GLYCOSYLTRANSFERASE"/>
    <property type="match status" value="1"/>
</dbReference>